<evidence type="ECO:0000313" key="1">
    <source>
        <dbReference type="EMBL" id="PIO32138.1"/>
    </source>
</evidence>
<gene>
    <name evidence="1" type="ORF">AB205_0090270</name>
</gene>
<proteinExistence type="predicted"/>
<sequence>MCYLPSRYINVHVLWVQPLLATQAGKRKGLHPQNMSIDHP</sequence>
<protein>
    <submittedName>
        <fullName evidence="1">Uncharacterized protein</fullName>
    </submittedName>
</protein>
<dbReference type="EMBL" id="KV932116">
    <property type="protein sequence ID" value="PIO32138.1"/>
    <property type="molecule type" value="Genomic_DNA"/>
</dbReference>
<dbReference type="Proteomes" id="UP000228934">
    <property type="component" value="Unassembled WGS sequence"/>
</dbReference>
<keyword evidence="2" id="KW-1185">Reference proteome</keyword>
<name>A0A2G9RW85_AQUCT</name>
<reference evidence="2" key="1">
    <citation type="journal article" date="2017" name="Nat. Commun.">
        <title>The North American bullfrog draft genome provides insight into hormonal regulation of long noncoding RNA.</title>
        <authorList>
            <person name="Hammond S.A."/>
            <person name="Warren R.L."/>
            <person name="Vandervalk B.P."/>
            <person name="Kucuk E."/>
            <person name="Khan H."/>
            <person name="Gibb E.A."/>
            <person name="Pandoh P."/>
            <person name="Kirk H."/>
            <person name="Zhao Y."/>
            <person name="Jones M."/>
            <person name="Mungall A.J."/>
            <person name="Coope R."/>
            <person name="Pleasance S."/>
            <person name="Moore R.A."/>
            <person name="Holt R.A."/>
            <person name="Round J.M."/>
            <person name="Ohora S."/>
            <person name="Walle B.V."/>
            <person name="Veldhoen N."/>
            <person name="Helbing C.C."/>
            <person name="Birol I."/>
        </authorList>
    </citation>
    <scope>NUCLEOTIDE SEQUENCE [LARGE SCALE GENOMIC DNA]</scope>
</reference>
<organism evidence="1 2">
    <name type="scientific">Aquarana catesbeiana</name>
    <name type="common">American bullfrog</name>
    <name type="synonym">Rana catesbeiana</name>
    <dbReference type="NCBI Taxonomy" id="8400"/>
    <lineage>
        <taxon>Eukaryota</taxon>
        <taxon>Metazoa</taxon>
        <taxon>Chordata</taxon>
        <taxon>Craniata</taxon>
        <taxon>Vertebrata</taxon>
        <taxon>Euteleostomi</taxon>
        <taxon>Amphibia</taxon>
        <taxon>Batrachia</taxon>
        <taxon>Anura</taxon>
        <taxon>Neobatrachia</taxon>
        <taxon>Ranoidea</taxon>
        <taxon>Ranidae</taxon>
        <taxon>Aquarana</taxon>
    </lineage>
</organism>
<dbReference type="AlphaFoldDB" id="A0A2G9RW85"/>
<evidence type="ECO:0000313" key="2">
    <source>
        <dbReference type="Proteomes" id="UP000228934"/>
    </source>
</evidence>
<accession>A0A2G9RW85</accession>